<evidence type="ECO:0000313" key="5">
    <source>
        <dbReference type="Proteomes" id="UP001172673"/>
    </source>
</evidence>
<dbReference type="EMBL" id="JAPDRK010000007">
    <property type="protein sequence ID" value="KAJ9610587.1"/>
    <property type="molecule type" value="Genomic_DNA"/>
</dbReference>
<name>A0AA38XBZ0_9EURO</name>
<dbReference type="CDD" id="cd12148">
    <property type="entry name" value="fungal_TF_MHR"/>
    <property type="match status" value="1"/>
</dbReference>
<sequence>MTANLVPAAEVAQRVDGLSEDNTQTGPPAHVASSHNDISIVKGNGPISSGTQSTRSERLAREILVPFYAGEVGGHEFLFEVCSPNRTLRGSPYIISSSVHKRQRFKVEVGSRPRFPPSVAHQFLRCFFSYVYPILPVVNGGDLLAKYSENPDNVSPLLLWSVFFAAASYLGADDIDAAGFRNRKQLKEFCYQHAKATYDAQVEPDKTTIIGSTLLLAFWYVDLEDQDGAGYWIGIAIHLCYTIGLHREPNYPRLPRCPFPTSQQALWRRLWWCAYHRDAWFCLGAGRPMRTHIDDCDLQLPTVREITDDFKDLSPELRESFVPNGLEELAELWIRLLQLSIKLEYATLHYRPRRPPLSVPQLDGDYADTLRLLTGLDQYIETGSRVLKLHANHFKALVQTVVIVLYRAYVLSTPEHLPSVEREKLQRTALQACKTAAANVTNTLNQLVAEGMIETSPATLVTPIMMTMQIHFYELAQSQGLLRQHALHNLNLHFMVLTQLKKTFWTADMHHNLFTECIKALNSGKSDQKQYAGYAAGLQDPATAARSSTPRPPRGDEQNPAVCNVLETSGLSESAFDEFFASFGPFDNFSSLFEDSYRLARLDYSNTTDAELV</sequence>
<dbReference type="InterPro" id="IPR052761">
    <property type="entry name" value="Fungal_Detox/Toxin_TFs"/>
</dbReference>
<comment type="caution">
    <text evidence="4">The sequence shown here is derived from an EMBL/GenBank/DDBJ whole genome shotgun (WGS) entry which is preliminary data.</text>
</comment>
<protein>
    <recommendedName>
        <fullName evidence="3">Xylanolytic transcriptional activator regulatory domain-containing protein</fullName>
    </recommendedName>
</protein>
<dbReference type="GO" id="GO:0008270">
    <property type="term" value="F:zinc ion binding"/>
    <property type="evidence" value="ECO:0007669"/>
    <property type="project" value="InterPro"/>
</dbReference>
<dbReference type="GO" id="GO:0003677">
    <property type="term" value="F:DNA binding"/>
    <property type="evidence" value="ECO:0007669"/>
    <property type="project" value="InterPro"/>
</dbReference>
<dbReference type="PANTHER" id="PTHR47425:SF3">
    <property type="entry name" value="ZN(II)2CYS6 TRANSCRIPTION FACTOR (EUROFUNG)"/>
    <property type="match status" value="1"/>
</dbReference>
<reference evidence="4" key="1">
    <citation type="submission" date="2022-10" db="EMBL/GenBank/DDBJ databases">
        <title>Culturing micro-colonial fungi from biological soil crusts in the Mojave desert and describing Neophaeococcomyces mojavensis, and introducing the new genera and species Taxawa tesnikishii.</title>
        <authorList>
            <person name="Kurbessoian T."/>
            <person name="Stajich J.E."/>
        </authorList>
    </citation>
    <scope>NUCLEOTIDE SEQUENCE</scope>
    <source>
        <strain evidence="4">TK_41</strain>
    </source>
</reference>
<dbReference type="Proteomes" id="UP001172673">
    <property type="component" value="Unassembled WGS sequence"/>
</dbReference>
<feature type="region of interest" description="Disordered" evidence="2">
    <location>
        <begin position="14"/>
        <end position="34"/>
    </location>
</feature>
<dbReference type="PANTHER" id="PTHR47425">
    <property type="entry name" value="FARB-RELATED"/>
    <property type="match status" value="1"/>
</dbReference>
<evidence type="ECO:0000259" key="3">
    <source>
        <dbReference type="SMART" id="SM00906"/>
    </source>
</evidence>
<proteinExistence type="predicted"/>
<evidence type="ECO:0000256" key="1">
    <source>
        <dbReference type="ARBA" id="ARBA00023242"/>
    </source>
</evidence>
<dbReference type="GO" id="GO:0006351">
    <property type="term" value="P:DNA-templated transcription"/>
    <property type="evidence" value="ECO:0007669"/>
    <property type="project" value="InterPro"/>
</dbReference>
<evidence type="ECO:0000313" key="4">
    <source>
        <dbReference type="EMBL" id="KAJ9610587.1"/>
    </source>
</evidence>
<dbReference type="InterPro" id="IPR007219">
    <property type="entry name" value="XnlR_reg_dom"/>
</dbReference>
<feature type="domain" description="Xylanolytic transcriptional activator regulatory" evidence="3">
    <location>
        <begin position="229"/>
        <end position="309"/>
    </location>
</feature>
<dbReference type="AlphaFoldDB" id="A0AA38XBZ0"/>
<gene>
    <name evidence="4" type="ORF">H2200_005364</name>
</gene>
<dbReference type="Pfam" id="PF04082">
    <property type="entry name" value="Fungal_trans"/>
    <property type="match status" value="1"/>
</dbReference>
<keyword evidence="5" id="KW-1185">Reference proteome</keyword>
<evidence type="ECO:0000256" key="2">
    <source>
        <dbReference type="SAM" id="MobiDB-lite"/>
    </source>
</evidence>
<organism evidence="4 5">
    <name type="scientific">Cladophialophora chaetospira</name>
    <dbReference type="NCBI Taxonomy" id="386627"/>
    <lineage>
        <taxon>Eukaryota</taxon>
        <taxon>Fungi</taxon>
        <taxon>Dikarya</taxon>
        <taxon>Ascomycota</taxon>
        <taxon>Pezizomycotina</taxon>
        <taxon>Eurotiomycetes</taxon>
        <taxon>Chaetothyriomycetidae</taxon>
        <taxon>Chaetothyriales</taxon>
        <taxon>Herpotrichiellaceae</taxon>
        <taxon>Cladophialophora</taxon>
    </lineage>
</organism>
<feature type="region of interest" description="Disordered" evidence="2">
    <location>
        <begin position="541"/>
        <end position="560"/>
    </location>
</feature>
<dbReference type="SMART" id="SM00906">
    <property type="entry name" value="Fungal_trans"/>
    <property type="match status" value="1"/>
</dbReference>
<keyword evidence="1" id="KW-0539">Nucleus</keyword>
<accession>A0AA38XBZ0</accession>